<sequence length="47" mass="5451">MVISTSKRISKIPQAYSFFCFKHRNSPSQFNGMGLIPIRCNNQLNEF</sequence>
<evidence type="ECO:0000313" key="1">
    <source>
        <dbReference type="EMBL" id="DAF62378.1"/>
    </source>
</evidence>
<accession>A0A8S5THY6</accession>
<reference evidence="1" key="1">
    <citation type="journal article" date="2021" name="Proc. Natl. Acad. Sci. U.S.A.">
        <title>A Catalog of Tens of Thousands of Viruses from Human Metagenomes Reveals Hidden Associations with Chronic Diseases.</title>
        <authorList>
            <person name="Tisza M.J."/>
            <person name="Buck C.B."/>
        </authorList>
    </citation>
    <scope>NUCLEOTIDE SEQUENCE</scope>
    <source>
        <strain evidence="1">CtIty1</strain>
    </source>
</reference>
<dbReference type="EMBL" id="BK032823">
    <property type="protein sequence ID" value="DAF62378.1"/>
    <property type="molecule type" value="Genomic_DNA"/>
</dbReference>
<name>A0A8S5THY6_9CAUD</name>
<organism evidence="1">
    <name type="scientific">Myoviridae sp. ctIty1</name>
    <dbReference type="NCBI Taxonomy" id="2827673"/>
    <lineage>
        <taxon>Viruses</taxon>
        <taxon>Duplodnaviria</taxon>
        <taxon>Heunggongvirae</taxon>
        <taxon>Uroviricota</taxon>
        <taxon>Caudoviricetes</taxon>
    </lineage>
</organism>
<proteinExistence type="predicted"/>
<protein>
    <submittedName>
        <fullName evidence="1">Uncharacterized protein</fullName>
    </submittedName>
</protein>